<gene>
    <name evidence="3" type="ORF">EC580_06500</name>
</gene>
<keyword evidence="1" id="KW-0732">Signal</keyword>
<feature type="chain" id="PRO_5018021111" description="ABC-type transport auxiliary lipoprotein component domain-containing protein" evidence="1">
    <location>
        <begin position="26"/>
        <end position="218"/>
    </location>
</feature>
<evidence type="ECO:0000259" key="2">
    <source>
        <dbReference type="Pfam" id="PF03886"/>
    </source>
</evidence>
<dbReference type="EMBL" id="RIZI01000156">
    <property type="protein sequence ID" value="RNF63519.1"/>
    <property type="molecule type" value="Genomic_DNA"/>
</dbReference>
<dbReference type="Pfam" id="PF03886">
    <property type="entry name" value="ABC_trans_aux"/>
    <property type="match status" value="1"/>
</dbReference>
<evidence type="ECO:0000256" key="1">
    <source>
        <dbReference type="SAM" id="SignalP"/>
    </source>
</evidence>
<dbReference type="PROSITE" id="PS51257">
    <property type="entry name" value="PROKAR_LIPOPROTEIN"/>
    <property type="match status" value="1"/>
</dbReference>
<feature type="signal peptide" evidence="1">
    <location>
        <begin position="1"/>
        <end position="25"/>
    </location>
</feature>
<sequence>MNGRHFWRRGAVLSAVLLLSACATTGPWRVPYSIVPAAATGPSAASTLQGRTAAAILPVLRLAPVTAPEWLQGHDFHYRLLYENPQQALYYRDARWVGTPAQMMGDLLQGQLMDGGQWQAVLAPTSTGKAKLLLQVRLNDFTLDFSAPRQGVAQVAGEATLVDAQNYQVLGQQRFAFRAPAIPANPDGGALAMTRVSRAFAKAVGQWAEQVARHSMPG</sequence>
<dbReference type="InterPro" id="IPR005586">
    <property type="entry name" value="ABC_trans_aux"/>
</dbReference>
<dbReference type="Gene3D" id="3.40.50.10610">
    <property type="entry name" value="ABC-type transport auxiliary lipoprotein component"/>
    <property type="match status" value="1"/>
</dbReference>
<reference evidence="3" key="1">
    <citation type="submission" date="2018-10" db="EMBL/GenBank/DDBJ databases">
        <title>Acidithiobacillus sulfuriphilus sp. nov.: an extremely acidophilic sulfur-oxidizing chemolithotroph isolated from a neutral pH environment.</title>
        <authorList>
            <person name="Falagan C."/>
            <person name="Moya-Beltran A."/>
            <person name="Quatrini R."/>
            <person name="Johnson D.B."/>
        </authorList>
    </citation>
    <scope>NUCLEOTIDE SEQUENCE [LARGE SCALE GENOMIC DNA]</scope>
    <source>
        <strain evidence="3">CJ-2</strain>
    </source>
</reference>
<dbReference type="RefSeq" id="WP_123103347.1">
    <property type="nucleotide sequence ID" value="NZ_CP127527.1"/>
</dbReference>
<feature type="domain" description="ABC-type transport auxiliary lipoprotein component" evidence="2">
    <location>
        <begin position="43"/>
        <end position="204"/>
    </location>
</feature>
<proteinExistence type="predicted"/>
<accession>A0A3M8R4W4</accession>
<evidence type="ECO:0000313" key="3">
    <source>
        <dbReference type="EMBL" id="RNF63519.1"/>
    </source>
</evidence>
<comment type="caution">
    <text evidence="3">The sequence shown here is derived from an EMBL/GenBank/DDBJ whole genome shotgun (WGS) entry which is preliminary data.</text>
</comment>
<organism evidence="3">
    <name type="scientific">Acidithiobacillus sulfuriphilus</name>
    <dbReference type="NCBI Taxonomy" id="1867749"/>
    <lineage>
        <taxon>Bacteria</taxon>
        <taxon>Pseudomonadati</taxon>
        <taxon>Pseudomonadota</taxon>
        <taxon>Acidithiobacillia</taxon>
        <taxon>Acidithiobacillales</taxon>
        <taxon>Acidithiobacillaceae</taxon>
        <taxon>Acidithiobacillus</taxon>
    </lineage>
</organism>
<dbReference type="AlphaFoldDB" id="A0A3M8R4W4"/>
<dbReference type="SUPFAM" id="SSF159594">
    <property type="entry name" value="XCC0632-like"/>
    <property type="match status" value="1"/>
</dbReference>
<dbReference type="OrthoDB" id="5795476at2"/>
<protein>
    <recommendedName>
        <fullName evidence="2">ABC-type transport auxiliary lipoprotein component domain-containing protein</fullName>
    </recommendedName>
</protein>
<name>A0A3M8R4W4_9PROT</name>